<feature type="transmembrane region" description="Helical" evidence="1">
    <location>
        <begin position="166"/>
        <end position="190"/>
    </location>
</feature>
<reference evidence="2 3" key="1">
    <citation type="submission" date="2016-08" db="EMBL/GenBank/DDBJ databases">
        <title>Characterization and recognition of Brachyspira hampsonii sp. nov., a novel intestinal spirochete that is pathogenic to pigs.</title>
        <authorList>
            <person name="Mirajkar N."/>
            <person name="La T."/>
            <person name="Phillips N."/>
            <person name="Hampson D."/>
            <person name="Gebhart C."/>
        </authorList>
    </citation>
    <scope>NUCLEOTIDE SEQUENCE [LARGE SCALE GENOMIC DNA]</scope>
    <source>
        <strain evidence="2 3">P280/1</strain>
    </source>
</reference>
<evidence type="ECO:0000313" key="2">
    <source>
        <dbReference type="EMBL" id="OEJ13012.1"/>
    </source>
</evidence>
<comment type="caution">
    <text evidence="2">The sequence shown here is derived from an EMBL/GenBank/DDBJ whole genome shotgun (WGS) entry which is preliminary data.</text>
</comment>
<feature type="transmembrane region" description="Helical" evidence="1">
    <location>
        <begin position="267"/>
        <end position="287"/>
    </location>
</feature>
<evidence type="ECO:0000313" key="3">
    <source>
        <dbReference type="Proteomes" id="UP000095247"/>
    </source>
</evidence>
<keyword evidence="1" id="KW-0812">Transmembrane</keyword>
<protein>
    <submittedName>
        <fullName evidence="2">DUF368 domain-containing protein</fullName>
    </submittedName>
</protein>
<accession>A0A1E5NA22</accession>
<feature type="transmembrane region" description="Helical" evidence="1">
    <location>
        <begin position="210"/>
        <end position="231"/>
    </location>
</feature>
<name>A0A1E5NA22_9SPIR</name>
<feature type="transmembrane region" description="Helical" evidence="1">
    <location>
        <begin position="243"/>
        <end position="261"/>
    </location>
</feature>
<feature type="transmembrane region" description="Helical" evidence="1">
    <location>
        <begin position="98"/>
        <end position="116"/>
    </location>
</feature>
<keyword evidence="1" id="KW-1133">Transmembrane helix</keyword>
<dbReference type="EMBL" id="MDCO01000015">
    <property type="protein sequence ID" value="OEJ13012.1"/>
    <property type="molecule type" value="Genomic_DNA"/>
</dbReference>
<dbReference type="Pfam" id="PF04018">
    <property type="entry name" value="VCA0040-like"/>
    <property type="match status" value="1"/>
</dbReference>
<dbReference type="AlphaFoldDB" id="A0A1E5NA22"/>
<feature type="transmembrane region" description="Helical" evidence="1">
    <location>
        <begin position="68"/>
        <end position="86"/>
    </location>
</feature>
<dbReference type="Proteomes" id="UP000095247">
    <property type="component" value="Unassembled WGS sequence"/>
</dbReference>
<dbReference type="PANTHER" id="PTHR37308">
    <property type="entry name" value="INTEGRAL MEMBRANE PROTEIN"/>
    <property type="match status" value="1"/>
</dbReference>
<dbReference type="PANTHER" id="PTHR37308:SF1">
    <property type="entry name" value="POLYPRENYL-PHOSPHATE TRANSPORTER"/>
    <property type="match status" value="1"/>
</dbReference>
<feature type="transmembrane region" description="Helical" evidence="1">
    <location>
        <begin position="122"/>
        <end position="145"/>
    </location>
</feature>
<organism evidence="2 3">
    <name type="scientific">Brachyspira hampsonii</name>
    <dbReference type="NCBI Taxonomy" id="1287055"/>
    <lineage>
        <taxon>Bacteria</taxon>
        <taxon>Pseudomonadati</taxon>
        <taxon>Spirochaetota</taxon>
        <taxon>Spirochaetia</taxon>
        <taxon>Brachyspirales</taxon>
        <taxon>Brachyspiraceae</taxon>
        <taxon>Brachyspira</taxon>
    </lineage>
</organism>
<sequence>MNLKEEIMRNYVSYFIKGMAIGIANAIPGVSGGTIAFVLGIYEKLTYAISILPNALIKLKWEEIKESLKVLIPVVLGAGISIVLFLKLINYTFTYYPIPTRIFFVGLILGSFPFITKTVEEFNFKVFIAFFIGAFIMAVFVYFDINKPVGETTYAGNFSLIYGIKLFLCGIAAAVAMVIPGISGSLLLLILGEYENISYFISSFVDTFNFSLLIPLIFLGLGVVIGIFGISKLVTILLQKYKSTLFGFVLGIIIVSFLSLWPNITSMSLPMLASTVISMCVGFLVAIGMEKI</sequence>
<feature type="transmembrane region" description="Helical" evidence="1">
    <location>
        <begin position="21"/>
        <end position="42"/>
    </location>
</feature>
<keyword evidence="1" id="KW-0472">Membrane</keyword>
<gene>
    <name evidence="2" type="ORF">BFL38_00135</name>
</gene>
<proteinExistence type="predicted"/>
<evidence type="ECO:0000256" key="1">
    <source>
        <dbReference type="SAM" id="Phobius"/>
    </source>
</evidence>
<dbReference type="InterPro" id="IPR007163">
    <property type="entry name" value="VCA0040-like"/>
</dbReference>